<organism evidence="2">
    <name type="scientific">Menopon gallinae</name>
    <name type="common">poultry shaft louse</name>
    <dbReference type="NCBI Taxonomy" id="328185"/>
    <lineage>
        <taxon>Eukaryota</taxon>
        <taxon>Metazoa</taxon>
        <taxon>Ecdysozoa</taxon>
        <taxon>Arthropoda</taxon>
        <taxon>Hexapoda</taxon>
        <taxon>Insecta</taxon>
        <taxon>Pterygota</taxon>
        <taxon>Neoptera</taxon>
        <taxon>Paraneoptera</taxon>
        <taxon>Psocodea</taxon>
        <taxon>Troctomorpha</taxon>
        <taxon>Phthiraptera</taxon>
        <taxon>Amblycera</taxon>
        <taxon>Menoponidae</taxon>
        <taxon>Menopon</taxon>
    </lineage>
</organism>
<sequence length="422" mass="48535">MSTVAKLSNKFQKFLQFQAVDGKAYLPESPFDIADAECAEELQLGLQCDNMYRDMSTWRVTIPSVSTKQDQNTKPYPVFTIHVIDIGCKDQGEDSVKVKWNVERRYNDFYILQGKLTEFHGDFGEGFQLPSKTGIFSPRGNEFLESRRQLFEEYLQKLLQLPNLRGSDLLFSFLNSSAEFTSCLAAPDGIGKMIRKSVEPIKLRKERGQHLDNFLNTFLMSIDSSKKGSKYEWQDVSYERPRNKRCITNSIFRNNFDEFLRETDQSADVQSETVTLSGSWDCIFFTASTLMGASFRVLQMIATVKFLLGQSSDMIFKKYINQKLRTVLVPARVSHLVRLLQGALFNSTYHPGRRSESLRDRIVQQLRQMTQSMVLKFFLPQCSDGLEKVVDVLQHPILNKHLCYCLLDEIVRVLFPEMATSS</sequence>
<gene>
    <name evidence="2" type="ORF">PYX00_001035</name>
</gene>
<name>A0AAW2IAT2_9NEOP</name>
<dbReference type="Pfam" id="PF00787">
    <property type="entry name" value="PX"/>
    <property type="match status" value="1"/>
</dbReference>
<dbReference type="InterPro" id="IPR036871">
    <property type="entry name" value="PX_dom_sf"/>
</dbReference>
<dbReference type="GO" id="GO:0097352">
    <property type="term" value="P:autophagosome maturation"/>
    <property type="evidence" value="ECO:0007669"/>
    <property type="project" value="TreeGrafter"/>
</dbReference>
<dbReference type="PANTHER" id="PTHR22775:SF44">
    <property type="entry name" value="SORTING NEXIN-14"/>
    <property type="match status" value="1"/>
</dbReference>
<dbReference type="SUPFAM" id="SSF64268">
    <property type="entry name" value="PX domain"/>
    <property type="match status" value="1"/>
</dbReference>
<evidence type="ECO:0000313" key="2">
    <source>
        <dbReference type="EMBL" id="KAL0279492.1"/>
    </source>
</evidence>
<reference evidence="2" key="1">
    <citation type="journal article" date="2024" name="Gigascience">
        <title>Chromosome-level genome of the poultry shaft louse Menopon gallinae provides insight into the host-switching and adaptive evolution of parasitic lice.</title>
        <authorList>
            <person name="Xu Y."/>
            <person name="Ma L."/>
            <person name="Liu S."/>
            <person name="Liang Y."/>
            <person name="Liu Q."/>
            <person name="He Z."/>
            <person name="Tian L."/>
            <person name="Duan Y."/>
            <person name="Cai W."/>
            <person name="Li H."/>
            <person name="Song F."/>
        </authorList>
    </citation>
    <scope>NUCLEOTIDE SEQUENCE</scope>
    <source>
        <strain evidence="2">Cailab_2023a</strain>
    </source>
</reference>
<proteinExistence type="predicted"/>
<dbReference type="Gene3D" id="3.30.1520.10">
    <property type="entry name" value="Phox-like domain"/>
    <property type="match status" value="1"/>
</dbReference>
<dbReference type="GO" id="GO:0005770">
    <property type="term" value="C:late endosome"/>
    <property type="evidence" value="ECO:0007669"/>
    <property type="project" value="TreeGrafter"/>
</dbReference>
<comment type="caution">
    <text evidence="2">The sequence shown here is derived from an EMBL/GenBank/DDBJ whole genome shotgun (WGS) entry which is preliminary data.</text>
</comment>
<protein>
    <recommendedName>
        <fullName evidence="1">PX domain-containing protein</fullName>
    </recommendedName>
</protein>
<dbReference type="GO" id="GO:0035091">
    <property type="term" value="F:phosphatidylinositol binding"/>
    <property type="evidence" value="ECO:0007669"/>
    <property type="project" value="InterPro"/>
</dbReference>
<dbReference type="AlphaFoldDB" id="A0AAW2IAT2"/>
<dbReference type="PANTHER" id="PTHR22775">
    <property type="entry name" value="SORTING NEXIN"/>
    <property type="match status" value="1"/>
</dbReference>
<dbReference type="SMART" id="SM00312">
    <property type="entry name" value="PX"/>
    <property type="match status" value="1"/>
</dbReference>
<dbReference type="PROSITE" id="PS50195">
    <property type="entry name" value="PX"/>
    <property type="match status" value="1"/>
</dbReference>
<evidence type="ECO:0000259" key="1">
    <source>
        <dbReference type="PROSITE" id="PS50195"/>
    </source>
</evidence>
<feature type="domain" description="PX" evidence="1">
    <location>
        <begin position="57"/>
        <end position="181"/>
    </location>
</feature>
<dbReference type="InterPro" id="IPR001683">
    <property type="entry name" value="PX_dom"/>
</dbReference>
<accession>A0AAW2IAT2</accession>
<dbReference type="EMBL" id="JARGDH010000001">
    <property type="protein sequence ID" value="KAL0279492.1"/>
    <property type="molecule type" value="Genomic_DNA"/>
</dbReference>